<dbReference type="PANTHER" id="PTHR43142">
    <property type="entry name" value="CARBOXYLIC ESTER HYDROLASE"/>
    <property type="match status" value="1"/>
</dbReference>
<dbReference type="Gene3D" id="3.40.50.1820">
    <property type="entry name" value="alpha/beta hydrolase"/>
    <property type="match status" value="1"/>
</dbReference>
<keyword evidence="3" id="KW-1185">Reference proteome</keyword>
<organism evidence="2 3">
    <name type="scientific">Botryosphaeria dothidea</name>
    <dbReference type="NCBI Taxonomy" id="55169"/>
    <lineage>
        <taxon>Eukaryota</taxon>
        <taxon>Fungi</taxon>
        <taxon>Dikarya</taxon>
        <taxon>Ascomycota</taxon>
        <taxon>Pezizomycotina</taxon>
        <taxon>Dothideomycetes</taxon>
        <taxon>Dothideomycetes incertae sedis</taxon>
        <taxon>Botryosphaeriales</taxon>
        <taxon>Botryosphaeriaceae</taxon>
        <taxon>Botryosphaeria</taxon>
    </lineage>
</organism>
<dbReference type="Pfam" id="PF00135">
    <property type="entry name" value="COesterase"/>
    <property type="match status" value="1"/>
</dbReference>
<dbReference type="Proteomes" id="UP000572817">
    <property type="component" value="Unassembled WGS sequence"/>
</dbReference>
<dbReference type="PANTHER" id="PTHR43142:SF11">
    <property type="entry name" value="CARBOXYLIC ESTER HYDROLASE"/>
    <property type="match status" value="1"/>
</dbReference>
<protein>
    <submittedName>
        <fullName evidence="2">Carboxylesterase protein</fullName>
    </submittedName>
</protein>
<dbReference type="SUPFAM" id="SSF53474">
    <property type="entry name" value="alpha/beta-Hydrolases"/>
    <property type="match status" value="1"/>
</dbReference>
<dbReference type="InterPro" id="IPR002018">
    <property type="entry name" value="CarbesteraseB"/>
</dbReference>
<proteinExistence type="predicted"/>
<dbReference type="InterPro" id="IPR029058">
    <property type="entry name" value="AB_hydrolase_fold"/>
</dbReference>
<accession>A0A8H4N1D3</accession>
<evidence type="ECO:0000259" key="1">
    <source>
        <dbReference type="Pfam" id="PF00135"/>
    </source>
</evidence>
<comment type="caution">
    <text evidence="2">The sequence shown here is derived from an EMBL/GenBank/DDBJ whole genome shotgun (WGS) entry which is preliminary data.</text>
</comment>
<gene>
    <name evidence="2" type="ORF">GTA08_BOTSDO06510</name>
</gene>
<name>A0A8H4N1D3_9PEZI</name>
<feature type="domain" description="Carboxylesterase type B" evidence="1">
    <location>
        <begin position="9"/>
        <end position="447"/>
    </location>
</feature>
<dbReference type="AlphaFoldDB" id="A0A8H4N1D3"/>
<evidence type="ECO:0000313" key="3">
    <source>
        <dbReference type="Proteomes" id="UP000572817"/>
    </source>
</evidence>
<dbReference type="OrthoDB" id="6846267at2759"/>
<evidence type="ECO:0000313" key="2">
    <source>
        <dbReference type="EMBL" id="KAF4305335.1"/>
    </source>
</evidence>
<reference evidence="2" key="1">
    <citation type="submission" date="2020-04" db="EMBL/GenBank/DDBJ databases">
        <title>Genome Assembly and Annotation of Botryosphaeria dothidea sdau 11-99, a Latent Pathogen of Apple Fruit Ring Rot in China.</title>
        <authorList>
            <person name="Yu C."/>
            <person name="Diao Y."/>
            <person name="Lu Q."/>
            <person name="Zhao J."/>
            <person name="Cui S."/>
            <person name="Peng C."/>
            <person name="He B."/>
            <person name="Liu H."/>
        </authorList>
    </citation>
    <scope>NUCLEOTIDE SEQUENCE [LARGE SCALE GENOMIC DNA]</scope>
    <source>
        <strain evidence="2">Sdau11-99</strain>
    </source>
</reference>
<sequence length="534" mass="56816">MASAATIQHPTLGTVQGKAADDGSGVTQFLGVKYASLKDRFAPPELIKGDPAGAVDAKEFGPHVVCLPGAIDMEMSYIQQTLPKPANPPVTSDTEGLNLNITVPPAGTPKPASGFPVLAFIHGGGLFIGANWWPQYDFKRLVKFGAETGRPFIGVNIGYRLGIPGFLTSAEMRQAGYKANNGLRDQATALQWIKHHIAGFGGDPANVTAMGESAGGASALAHLQSPTPLFTRIISMAGTPLMMQPLPPPVADHAYALVTAAFGLADLAPPARLAALRTLPVRDLLAKAPPGAPLLLVEDGDAVRATPSHARLAPALAPGAGGWCAEILAGWCGADANILTHMIPALRSGEVARVFTASFERSLAERPGVAGRLFEAYGIRAEAEAKGALPRIVALASDLLFRASARAYVDGWPEGRKAWLYDFEVRNPWEGEWQGYATHILDVAALFLNFEEKLPSEGFRERTREWAGEVLDFVVGQGAGWDAEREVRVFKEDGHGTVTREKEIGDDKLSTVVKETGVGFDVFVGAWANFMQGK</sequence>
<dbReference type="EMBL" id="WWBZ02000040">
    <property type="protein sequence ID" value="KAF4305335.1"/>
    <property type="molecule type" value="Genomic_DNA"/>
</dbReference>